<feature type="domain" description="HAMP" evidence="7">
    <location>
        <begin position="197"/>
        <end position="249"/>
    </location>
</feature>
<evidence type="ECO:0000256" key="6">
    <source>
        <dbReference type="SAM" id="Phobius"/>
    </source>
</evidence>
<protein>
    <recommendedName>
        <fullName evidence="2">histidine kinase</fullName>
        <ecNumber evidence="2">2.7.13.3</ecNumber>
    </recommendedName>
</protein>
<organism evidence="8 9">
    <name type="scientific">Colwellia maritima</name>
    <dbReference type="NCBI Taxonomy" id="2912588"/>
    <lineage>
        <taxon>Bacteria</taxon>
        <taxon>Pseudomonadati</taxon>
        <taxon>Pseudomonadota</taxon>
        <taxon>Gammaproteobacteria</taxon>
        <taxon>Alteromonadales</taxon>
        <taxon>Colwelliaceae</taxon>
        <taxon>Colwellia</taxon>
    </lineage>
</organism>
<evidence type="ECO:0000256" key="5">
    <source>
        <dbReference type="SAM" id="Coils"/>
    </source>
</evidence>
<dbReference type="Proteomes" id="UP001139646">
    <property type="component" value="Unassembled WGS sequence"/>
</dbReference>
<dbReference type="RefSeq" id="WP_242287118.1">
    <property type="nucleotide sequence ID" value="NZ_JAKKSL010000003.1"/>
</dbReference>
<evidence type="ECO:0000259" key="7">
    <source>
        <dbReference type="PROSITE" id="PS50885"/>
    </source>
</evidence>
<keyword evidence="3" id="KW-0597">Phosphoprotein</keyword>
<dbReference type="PROSITE" id="PS50885">
    <property type="entry name" value="HAMP"/>
    <property type="match status" value="1"/>
</dbReference>
<reference evidence="8" key="1">
    <citation type="submission" date="2022-01" db="EMBL/GenBank/DDBJ databases">
        <title>Colwellia maritima, isolated from seawater.</title>
        <authorList>
            <person name="Kristyanto S."/>
            <person name="Jung J."/>
            <person name="Jeon C.O."/>
        </authorList>
    </citation>
    <scope>NUCLEOTIDE SEQUENCE</scope>
    <source>
        <strain evidence="8">MSW7</strain>
    </source>
</reference>
<keyword evidence="6" id="KW-0812">Transmembrane</keyword>
<comment type="caution">
    <text evidence="8">The sequence shown here is derived from an EMBL/GenBank/DDBJ whole genome shotgun (WGS) entry which is preliminary data.</text>
</comment>
<evidence type="ECO:0000256" key="1">
    <source>
        <dbReference type="ARBA" id="ARBA00000085"/>
    </source>
</evidence>
<dbReference type="CDD" id="cd00082">
    <property type="entry name" value="HisKA"/>
    <property type="match status" value="1"/>
</dbReference>
<dbReference type="Gene3D" id="1.10.287.130">
    <property type="match status" value="1"/>
</dbReference>
<dbReference type="InterPro" id="IPR003661">
    <property type="entry name" value="HisK_dim/P_dom"/>
</dbReference>
<sequence length="334" mass="37400">MPAFKRQLLTLLIVSIFMITIITSLLTAWQTTQTLRENTIDTSLQITQNFAEQTMLALLTGSKENGQEAIQRALGFTSVVGVAVYKIDGELLIQSSKMALQKPLLQAELPPNKTQLLFETEQIWTYAAAVIYVEDSYDSDMINPDDEVIEEKTLGYVLVQYNKDELHQIQRSIFISNIAIGALVAFLFALLIQYVINHLTQPLLALSNTMASARDSGLYPKAVVNGALEIRQMAKTYNQMMATLEQQNTALEKSHNTLESEVEIRTQELVVARDSALTASRHKSEFLANISHELRTPLQAIIGYNDLVREDLELDGMDAQAEDLNKSIQRTSFA</sequence>
<dbReference type="InterPro" id="IPR036097">
    <property type="entry name" value="HisK_dim/P_sf"/>
</dbReference>
<dbReference type="InterPro" id="IPR003660">
    <property type="entry name" value="HAMP_dom"/>
</dbReference>
<evidence type="ECO:0000256" key="4">
    <source>
        <dbReference type="ARBA" id="ARBA00023012"/>
    </source>
</evidence>
<evidence type="ECO:0000313" key="8">
    <source>
        <dbReference type="EMBL" id="MCI2284640.1"/>
    </source>
</evidence>
<dbReference type="PANTHER" id="PTHR45339:SF1">
    <property type="entry name" value="HYBRID SIGNAL TRANSDUCTION HISTIDINE KINASE J"/>
    <property type="match status" value="1"/>
</dbReference>
<dbReference type="Pfam" id="PF00512">
    <property type="entry name" value="HisKA"/>
    <property type="match status" value="1"/>
</dbReference>
<keyword evidence="6" id="KW-0472">Membrane</keyword>
<dbReference type="EMBL" id="JAKKSL010000003">
    <property type="protein sequence ID" value="MCI2284640.1"/>
    <property type="molecule type" value="Genomic_DNA"/>
</dbReference>
<feature type="coiled-coil region" evidence="5">
    <location>
        <begin position="234"/>
        <end position="261"/>
    </location>
</feature>
<gene>
    <name evidence="8" type="ORF">L3081_16145</name>
</gene>
<evidence type="ECO:0000256" key="2">
    <source>
        <dbReference type="ARBA" id="ARBA00012438"/>
    </source>
</evidence>
<feature type="transmembrane region" description="Helical" evidence="6">
    <location>
        <begin position="173"/>
        <end position="196"/>
    </location>
</feature>
<feature type="transmembrane region" description="Helical" evidence="6">
    <location>
        <begin position="6"/>
        <end position="29"/>
    </location>
</feature>
<dbReference type="EC" id="2.7.13.3" evidence="2"/>
<dbReference type="SUPFAM" id="SSF47384">
    <property type="entry name" value="Homodimeric domain of signal transducing histidine kinase"/>
    <property type="match status" value="1"/>
</dbReference>
<proteinExistence type="predicted"/>
<keyword evidence="4" id="KW-0902">Two-component regulatory system</keyword>
<keyword evidence="9" id="KW-1185">Reference proteome</keyword>
<keyword evidence="6" id="KW-1133">Transmembrane helix</keyword>
<dbReference type="PANTHER" id="PTHR45339">
    <property type="entry name" value="HYBRID SIGNAL TRANSDUCTION HISTIDINE KINASE J"/>
    <property type="match status" value="1"/>
</dbReference>
<dbReference type="SMART" id="SM00304">
    <property type="entry name" value="HAMP"/>
    <property type="match status" value="1"/>
</dbReference>
<evidence type="ECO:0000256" key="3">
    <source>
        <dbReference type="ARBA" id="ARBA00022553"/>
    </source>
</evidence>
<dbReference type="SMART" id="SM00388">
    <property type="entry name" value="HisKA"/>
    <property type="match status" value="1"/>
</dbReference>
<name>A0ABS9X3K0_9GAMM</name>
<dbReference type="Gene3D" id="6.10.340.10">
    <property type="match status" value="1"/>
</dbReference>
<accession>A0ABS9X3K0</accession>
<evidence type="ECO:0000313" key="9">
    <source>
        <dbReference type="Proteomes" id="UP001139646"/>
    </source>
</evidence>
<keyword evidence="5" id="KW-0175">Coiled coil</keyword>
<comment type="catalytic activity">
    <reaction evidence="1">
        <text>ATP + protein L-histidine = ADP + protein N-phospho-L-histidine.</text>
        <dbReference type="EC" id="2.7.13.3"/>
    </reaction>
</comment>